<dbReference type="AlphaFoldDB" id="A0A1G6ZW64"/>
<dbReference type="Proteomes" id="UP000183685">
    <property type="component" value="Unassembled WGS sequence"/>
</dbReference>
<gene>
    <name evidence="1" type="ORF">SAMN04488071_1969</name>
</gene>
<keyword evidence="2" id="KW-1185">Reference proteome</keyword>
<dbReference type="GO" id="GO:0005524">
    <property type="term" value="F:ATP binding"/>
    <property type="evidence" value="ECO:0007669"/>
    <property type="project" value="InterPro"/>
</dbReference>
<organism evidence="1 2">
    <name type="scientific">Kordiimonas lacus</name>
    <dbReference type="NCBI Taxonomy" id="637679"/>
    <lineage>
        <taxon>Bacteria</taxon>
        <taxon>Pseudomonadati</taxon>
        <taxon>Pseudomonadota</taxon>
        <taxon>Alphaproteobacteria</taxon>
        <taxon>Kordiimonadales</taxon>
        <taxon>Kordiimonadaceae</taxon>
        <taxon>Kordiimonas</taxon>
    </lineage>
</organism>
<dbReference type="STRING" id="637679.GCA_001550055_01886"/>
<evidence type="ECO:0008006" key="3">
    <source>
        <dbReference type="Google" id="ProtNLM"/>
    </source>
</evidence>
<dbReference type="Gene3D" id="3.30.1490.20">
    <property type="entry name" value="ATP-grasp fold, A domain"/>
    <property type="match status" value="1"/>
</dbReference>
<dbReference type="RefSeq" id="WP_068304235.1">
    <property type="nucleotide sequence ID" value="NZ_FNAK01000004.1"/>
</dbReference>
<evidence type="ECO:0000313" key="2">
    <source>
        <dbReference type="Proteomes" id="UP000183685"/>
    </source>
</evidence>
<reference evidence="1 2" key="1">
    <citation type="submission" date="2016-10" db="EMBL/GenBank/DDBJ databases">
        <authorList>
            <person name="de Groot N.N."/>
        </authorList>
    </citation>
    <scope>NUCLEOTIDE SEQUENCE [LARGE SCALE GENOMIC DNA]</scope>
    <source>
        <strain evidence="1 2">CGMCC 1.9109</strain>
    </source>
</reference>
<evidence type="ECO:0000313" key="1">
    <source>
        <dbReference type="EMBL" id="SDE06487.1"/>
    </source>
</evidence>
<dbReference type="EMBL" id="FNAK01000004">
    <property type="protein sequence ID" value="SDE06487.1"/>
    <property type="molecule type" value="Genomic_DNA"/>
</dbReference>
<dbReference type="SUPFAM" id="SSF56059">
    <property type="entry name" value="Glutathione synthetase ATP-binding domain-like"/>
    <property type="match status" value="1"/>
</dbReference>
<sequence length="376" mass="42474">MQAEQIQKMQDKPHAGMPPLDASAGEVSWFEFAPAHLFYTPIALYCGWLSLRHFGLTLPTGSNPALPYSGLVGESKYEVLNHAWDTAQDWISPYVRVLRWSGENAIERTLEDAETGLHKAGITYPFVAKPDIGMRGAGVQLVHTKAELKAYIERFPAGANLLLQALVDMEGEAGVFYVRHPDEQKGRIISLTLKYFPRVTGDGQSTLRQLILADARAGKLAHLYLERHRERLHEVIPEGESIRLAFAGNHCRGTIFRNGNDEITEAMTDRFDAIAQTMDGFFVGRFDVRFDDFEAFQAGEGFRIIEINGAGGEATHIWDSRTTLLEAYGTLMRQFGHLYAIGAKNRRLGHKPTRLRDIIKAWWREKRLTKHYPITH</sequence>
<name>A0A1G6ZW64_9PROT</name>
<accession>A0A1G6ZW64</accession>
<dbReference type="InterPro" id="IPR013815">
    <property type="entry name" value="ATP_grasp_subdomain_1"/>
</dbReference>
<proteinExistence type="predicted"/>
<dbReference type="OrthoDB" id="9775266at2"/>
<protein>
    <recommendedName>
        <fullName evidence="3">ATP-grasp domain-containing protein</fullName>
    </recommendedName>
</protein>